<evidence type="ECO:0000256" key="4">
    <source>
        <dbReference type="ARBA" id="ARBA00022516"/>
    </source>
</evidence>
<evidence type="ECO:0000313" key="15">
    <source>
        <dbReference type="EMBL" id="OEH86978.1"/>
    </source>
</evidence>
<keyword evidence="8" id="KW-0443">Lipid metabolism</keyword>
<dbReference type="UniPathway" id="UPA00084">
    <property type="reaction ID" value="UER00503"/>
</dbReference>
<keyword evidence="10" id="KW-0594">Phospholipid biosynthesis</keyword>
<dbReference type="InterPro" id="IPR004570">
    <property type="entry name" value="Phosphatidylglycerol_P_synth"/>
</dbReference>
<evidence type="ECO:0000256" key="6">
    <source>
        <dbReference type="ARBA" id="ARBA00022692"/>
    </source>
</evidence>
<dbReference type="GO" id="GO:0006655">
    <property type="term" value="P:phosphatidylglycerol biosynthetic process"/>
    <property type="evidence" value="ECO:0007669"/>
    <property type="project" value="UniProtKB-UniPathway"/>
</dbReference>
<dbReference type="PIRSF" id="PIRSF000847">
    <property type="entry name" value="Phos_ph_gly_syn"/>
    <property type="match status" value="1"/>
</dbReference>
<dbReference type="PANTHER" id="PTHR14269">
    <property type="entry name" value="CDP-DIACYLGLYCEROL--GLYCEROL-3-PHOSPHATE 3-PHOSPHATIDYLTRANSFERASE-RELATED"/>
    <property type="match status" value="1"/>
</dbReference>
<keyword evidence="9 14" id="KW-0472">Membrane</keyword>
<accession>A0A1E5LA82</accession>
<evidence type="ECO:0000256" key="2">
    <source>
        <dbReference type="ARBA" id="ARBA00004141"/>
    </source>
</evidence>
<dbReference type="EMBL" id="MJAT01000001">
    <property type="protein sequence ID" value="OEH86978.1"/>
    <property type="molecule type" value="Genomic_DNA"/>
</dbReference>
<proteinExistence type="inferred from homology"/>
<feature type="transmembrane region" description="Helical" evidence="14">
    <location>
        <begin position="90"/>
        <end position="109"/>
    </location>
</feature>
<dbReference type="Proteomes" id="UP000095255">
    <property type="component" value="Unassembled WGS sequence"/>
</dbReference>
<dbReference type="InterPro" id="IPR048254">
    <property type="entry name" value="CDP_ALCOHOL_P_TRANSF_CS"/>
</dbReference>
<evidence type="ECO:0000256" key="5">
    <source>
        <dbReference type="ARBA" id="ARBA00022679"/>
    </source>
</evidence>
<evidence type="ECO:0000256" key="9">
    <source>
        <dbReference type="ARBA" id="ARBA00023136"/>
    </source>
</evidence>
<evidence type="ECO:0000256" key="11">
    <source>
        <dbReference type="ARBA" id="ARBA00023264"/>
    </source>
</evidence>
<evidence type="ECO:0000256" key="12">
    <source>
        <dbReference type="ARBA" id="ARBA00033018"/>
    </source>
</evidence>
<evidence type="ECO:0000256" key="7">
    <source>
        <dbReference type="ARBA" id="ARBA00022989"/>
    </source>
</evidence>
<evidence type="ECO:0000256" key="1">
    <source>
        <dbReference type="ARBA" id="ARBA00003973"/>
    </source>
</evidence>
<comment type="caution">
    <text evidence="15">The sequence shown here is derived from an EMBL/GenBank/DDBJ whole genome shotgun (WGS) entry which is preliminary data.</text>
</comment>
<reference evidence="15 16" key="1">
    <citation type="submission" date="2016-09" db="EMBL/GenBank/DDBJ databases">
        <title>Desulfuribacillus arsenicus sp. nov., an obligately anaerobic, dissimilatory arsenic- and antimonate-reducing bacterium isolated from anoxic sediments.</title>
        <authorList>
            <person name="Abin C.A."/>
            <person name="Hollibaugh J.T."/>
        </authorList>
    </citation>
    <scope>NUCLEOTIDE SEQUENCE [LARGE SCALE GENOMIC DNA]</scope>
    <source>
        <strain evidence="15 16">MLFW-2</strain>
    </source>
</reference>
<sequence length="182" mass="20790">MEELRDMIPNFISLSRIILSLSLFLITPFSQAFYLIYIYCGISDMLDGFLARKMGTESRFGEILDSIADMVMVAVLLVILFPIIKPSELIIFWIIVIAIIRFSAMTVALMKYNVFISLHTYGNKITGAILFVFPLVIPYVPMNFLAYGIVIVASISAVEELFIQIMSRKLQVNRKHFFDRSL</sequence>
<comment type="subcellular location">
    <subcellularLocation>
        <location evidence="2">Membrane</location>
        <topology evidence="2">Multi-pass membrane protein</topology>
    </subcellularLocation>
</comment>
<gene>
    <name evidence="15" type="ORF">BHU72_01600</name>
</gene>
<evidence type="ECO:0000256" key="10">
    <source>
        <dbReference type="ARBA" id="ARBA00023209"/>
    </source>
</evidence>
<dbReference type="GO" id="GO:0016020">
    <property type="term" value="C:membrane"/>
    <property type="evidence" value="ECO:0007669"/>
    <property type="project" value="UniProtKB-SubCell"/>
</dbReference>
<evidence type="ECO:0000313" key="16">
    <source>
        <dbReference type="Proteomes" id="UP000095255"/>
    </source>
</evidence>
<dbReference type="InterPro" id="IPR043130">
    <property type="entry name" value="CDP-OH_PTrfase_TM_dom"/>
</dbReference>
<comment type="similarity">
    <text evidence="3 13">Belongs to the CDP-alcohol phosphatidyltransferase class-I family.</text>
</comment>
<keyword evidence="5 13" id="KW-0808">Transferase</keyword>
<keyword evidence="7 14" id="KW-1133">Transmembrane helix</keyword>
<keyword evidence="16" id="KW-1185">Reference proteome</keyword>
<evidence type="ECO:0000256" key="3">
    <source>
        <dbReference type="ARBA" id="ARBA00010441"/>
    </source>
</evidence>
<dbReference type="OrthoDB" id="9796672at2"/>
<evidence type="ECO:0000256" key="14">
    <source>
        <dbReference type="SAM" id="Phobius"/>
    </source>
</evidence>
<dbReference type="InterPro" id="IPR050324">
    <property type="entry name" value="CDP-alcohol_PTase-I"/>
</dbReference>
<evidence type="ECO:0000256" key="8">
    <source>
        <dbReference type="ARBA" id="ARBA00023098"/>
    </source>
</evidence>
<keyword evidence="6 14" id="KW-0812">Transmembrane</keyword>
<dbReference type="PANTHER" id="PTHR14269:SF11">
    <property type="entry name" value="CDP-DIACYLGLYCEROL--GLYCEROL-3-PHOSPHATE 3-PHOSPHATIDYLTRANSFERASE"/>
    <property type="match status" value="1"/>
</dbReference>
<feature type="transmembrane region" description="Helical" evidence="14">
    <location>
        <begin position="63"/>
        <end position="84"/>
    </location>
</feature>
<feature type="transmembrane region" description="Helical" evidence="14">
    <location>
        <begin position="121"/>
        <end position="140"/>
    </location>
</feature>
<name>A0A1E5LA82_9FIRM</name>
<dbReference type="Gene3D" id="1.20.120.1760">
    <property type="match status" value="1"/>
</dbReference>
<dbReference type="Pfam" id="PF01066">
    <property type="entry name" value="CDP-OH_P_transf"/>
    <property type="match status" value="1"/>
</dbReference>
<dbReference type="STRING" id="1390249.BHU72_01600"/>
<dbReference type="GO" id="GO:0008444">
    <property type="term" value="F:CDP-diacylglycerol-glycerol-3-phosphate 3-phosphatidyltransferase activity"/>
    <property type="evidence" value="ECO:0007669"/>
    <property type="project" value="InterPro"/>
</dbReference>
<dbReference type="InterPro" id="IPR000462">
    <property type="entry name" value="CDP-OH_P_trans"/>
</dbReference>
<comment type="function">
    <text evidence="1">This protein catalyzes the committed step to the synthesis of the acidic phospholipids.</text>
</comment>
<dbReference type="AlphaFoldDB" id="A0A1E5LA82"/>
<evidence type="ECO:0000256" key="13">
    <source>
        <dbReference type="RuleBase" id="RU003750"/>
    </source>
</evidence>
<dbReference type="PROSITE" id="PS00379">
    <property type="entry name" value="CDP_ALCOHOL_P_TRANSF"/>
    <property type="match status" value="1"/>
</dbReference>
<keyword evidence="4" id="KW-0444">Lipid biosynthesis</keyword>
<protein>
    <recommendedName>
        <fullName evidence="12">Phosphatidylglycerophosphate synthase</fullName>
    </recommendedName>
</protein>
<organism evidence="15 16">
    <name type="scientific">Desulfuribacillus stibiiarsenatis</name>
    <dbReference type="NCBI Taxonomy" id="1390249"/>
    <lineage>
        <taxon>Bacteria</taxon>
        <taxon>Bacillati</taxon>
        <taxon>Bacillota</taxon>
        <taxon>Desulfuribacillia</taxon>
        <taxon>Desulfuribacillales</taxon>
        <taxon>Desulfuribacillaceae</taxon>
        <taxon>Desulfuribacillus</taxon>
    </lineage>
</organism>
<keyword evidence="11" id="KW-1208">Phospholipid metabolism</keyword>